<dbReference type="CDD" id="cd06261">
    <property type="entry name" value="TM_PBP2"/>
    <property type="match status" value="1"/>
</dbReference>
<evidence type="ECO:0000313" key="9">
    <source>
        <dbReference type="EMBL" id="OCT15702.1"/>
    </source>
</evidence>
<dbReference type="PANTHER" id="PTHR30193:SF44">
    <property type="entry name" value="LACTOSE TRANSPORT SYSTEM PERMEASE PROTEIN LACF"/>
    <property type="match status" value="1"/>
</dbReference>
<evidence type="ECO:0000256" key="7">
    <source>
        <dbReference type="RuleBase" id="RU363032"/>
    </source>
</evidence>
<dbReference type="PANTHER" id="PTHR30193">
    <property type="entry name" value="ABC TRANSPORTER PERMEASE PROTEIN"/>
    <property type="match status" value="1"/>
</dbReference>
<dbReference type="AlphaFoldDB" id="A0A1C1A579"/>
<reference evidence="10" key="1">
    <citation type="submission" date="2016-05" db="EMBL/GenBank/DDBJ databases">
        <title>Paenibacillus oryzae. sp. nov., isolated from the rice root.</title>
        <authorList>
            <person name="Zhang J."/>
            <person name="Zhang X."/>
        </authorList>
    </citation>
    <scope>NUCLEOTIDE SEQUENCE [LARGE SCALE GENOMIC DNA]</scope>
    <source>
        <strain evidence="10">KCTC13222</strain>
    </source>
</reference>
<comment type="caution">
    <text evidence="9">The sequence shown here is derived from an EMBL/GenBank/DDBJ whole genome shotgun (WGS) entry which is preliminary data.</text>
</comment>
<evidence type="ECO:0000256" key="4">
    <source>
        <dbReference type="ARBA" id="ARBA00022692"/>
    </source>
</evidence>
<dbReference type="STRING" id="512399.A8709_12980"/>
<feature type="transmembrane region" description="Helical" evidence="7">
    <location>
        <begin position="7"/>
        <end position="33"/>
    </location>
</feature>
<dbReference type="GO" id="GO:0005886">
    <property type="term" value="C:plasma membrane"/>
    <property type="evidence" value="ECO:0007669"/>
    <property type="project" value="UniProtKB-SubCell"/>
</dbReference>
<keyword evidence="2 7" id="KW-0813">Transport</keyword>
<feature type="transmembrane region" description="Helical" evidence="7">
    <location>
        <begin position="206"/>
        <end position="226"/>
    </location>
</feature>
<evidence type="ECO:0000256" key="3">
    <source>
        <dbReference type="ARBA" id="ARBA00022475"/>
    </source>
</evidence>
<comment type="similarity">
    <text evidence="7">Belongs to the binding-protein-dependent transport system permease family.</text>
</comment>
<protein>
    <submittedName>
        <fullName evidence="9">Sugar ABC transporter permease</fullName>
    </submittedName>
</protein>
<feature type="transmembrane region" description="Helical" evidence="7">
    <location>
        <begin position="270"/>
        <end position="293"/>
    </location>
</feature>
<organism evidence="9 10">
    <name type="scientific">Paenibacillus pectinilyticus</name>
    <dbReference type="NCBI Taxonomy" id="512399"/>
    <lineage>
        <taxon>Bacteria</taxon>
        <taxon>Bacillati</taxon>
        <taxon>Bacillota</taxon>
        <taxon>Bacilli</taxon>
        <taxon>Bacillales</taxon>
        <taxon>Paenibacillaceae</taxon>
        <taxon>Paenibacillus</taxon>
    </lineage>
</organism>
<name>A0A1C1A579_9BACL</name>
<dbReference type="GO" id="GO:0055085">
    <property type="term" value="P:transmembrane transport"/>
    <property type="evidence" value="ECO:0007669"/>
    <property type="project" value="InterPro"/>
</dbReference>
<comment type="subcellular location">
    <subcellularLocation>
        <location evidence="1 7">Cell membrane</location>
        <topology evidence="1 7">Multi-pass membrane protein</topology>
    </subcellularLocation>
</comment>
<dbReference type="SUPFAM" id="SSF161098">
    <property type="entry name" value="MetI-like"/>
    <property type="match status" value="1"/>
</dbReference>
<dbReference type="Proteomes" id="UP000093309">
    <property type="component" value="Unassembled WGS sequence"/>
</dbReference>
<dbReference type="OrthoDB" id="9785836at2"/>
<keyword evidence="3" id="KW-1003">Cell membrane</keyword>
<dbReference type="Gene3D" id="1.10.3720.10">
    <property type="entry name" value="MetI-like"/>
    <property type="match status" value="1"/>
</dbReference>
<feature type="transmembrane region" description="Helical" evidence="7">
    <location>
        <begin position="117"/>
        <end position="139"/>
    </location>
</feature>
<evidence type="ECO:0000256" key="1">
    <source>
        <dbReference type="ARBA" id="ARBA00004651"/>
    </source>
</evidence>
<keyword evidence="10" id="KW-1185">Reference proteome</keyword>
<keyword evidence="6 7" id="KW-0472">Membrane</keyword>
<proteinExistence type="inferred from homology"/>
<keyword evidence="5 7" id="KW-1133">Transmembrane helix</keyword>
<dbReference type="InterPro" id="IPR051393">
    <property type="entry name" value="ABC_transporter_permease"/>
</dbReference>
<feature type="transmembrane region" description="Helical" evidence="7">
    <location>
        <begin position="75"/>
        <end position="96"/>
    </location>
</feature>
<dbReference type="InterPro" id="IPR000515">
    <property type="entry name" value="MetI-like"/>
</dbReference>
<feature type="domain" description="ABC transmembrane type-1" evidence="8">
    <location>
        <begin position="71"/>
        <end position="289"/>
    </location>
</feature>
<gene>
    <name evidence="9" type="ORF">A8709_12980</name>
</gene>
<evidence type="ECO:0000256" key="2">
    <source>
        <dbReference type="ARBA" id="ARBA00022448"/>
    </source>
</evidence>
<dbReference type="Pfam" id="PF00528">
    <property type="entry name" value="BPD_transp_1"/>
    <property type="match status" value="1"/>
</dbReference>
<dbReference type="EMBL" id="LYPC01000014">
    <property type="protein sequence ID" value="OCT15702.1"/>
    <property type="molecule type" value="Genomic_DNA"/>
</dbReference>
<evidence type="ECO:0000313" key="10">
    <source>
        <dbReference type="Proteomes" id="UP000093309"/>
    </source>
</evidence>
<evidence type="ECO:0000256" key="5">
    <source>
        <dbReference type="ARBA" id="ARBA00022989"/>
    </source>
</evidence>
<dbReference type="InterPro" id="IPR035906">
    <property type="entry name" value="MetI-like_sf"/>
</dbReference>
<feature type="transmembrane region" description="Helical" evidence="7">
    <location>
        <begin position="159"/>
        <end position="185"/>
    </location>
</feature>
<evidence type="ECO:0000259" key="8">
    <source>
        <dbReference type="PROSITE" id="PS50928"/>
    </source>
</evidence>
<evidence type="ECO:0000256" key="6">
    <source>
        <dbReference type="ARBA" id="ARBA00023136"/>
    </source>
</evidence>
<accession>A0A1C1A579</accession>
<keyword evidence="4 7" id="KW-0812">Transmembrane</keyword>
<dbReference type="RefSeq" id="WP_065852610.1">
    <property type="nucleotide sequence ID" value="NZ_LYPC01000014.1"/>
</dbReference>
<sequence length="303" mass="34222">MKKNKVLLSMLVPGLIILLINNYLPMFGILLAFKDFKFTSDNFFTSLLASDWVGFKNFEFFTKSIYAYTITRNTLLYNGAFIILTLVTAIPAAILMNELRNSMLAKFYQSAMLLPQFLSWVVVGILAFSFLSMDMGFINKNVLAPLGIDPILWYNEPRYWPYILPLVHIWKTLGYYSIIFLAGITGIDSEIYEAAVIDGASKTKQIFYITIPLLFPLMIILTLLQIGRVFYADFGLFYQTTQNSGILYSATNVIDVYVYNALRVTGDASMAAAVGLYQATAGFILVITSNWIVKRINKDSALF</sequence>
<dbReference type="PROSITE" id="PS50928">
    <property type="entry name" value="ABC_TM1"/>
    <property type="match status" value="1"/>
</dbReference>